<reference evidence="10" key="1">
    <citation type="journal article" date="2019" name="Int. J. Syst. Evol. Microbiol.">
        <title>The Global Catalogue of Microorganisms (GCM) 10K type strain sequencing project: providing services to taxonomists for standard genome sequencing and annotation.</title>
        <authorList>
            <consortium name="The Broad Institute Genomics Platform"/>
            <consortium name="The Broad Institute Genome Sequencing Center for Infectious Disease"/>
            <person name="Wu L."/>
            <person name="Ma J."/>
        </authorList>
    </citation>
    <scope>NUCLEOTIDE SEQUENCE [LARGE SCALE GENOMIC DNA]</scope>
    <source>
        <strain evidence="10">JCM 16544</strain>
    </source>
</reference>
<evidence type="ECO:0000256" key="8">
    <source>
        <dbReference type="SAM" id="Phobius"/>
    </source>
</evidence>
<evidence type="ECO:0000256" key="1">
    <source>
        <dbReference type="ARBA" id="ARBA00004651"/>
    </source>
</evidence>
<feature type="transmembrane region" description="Helical" evidence="8">
    <location>
        <begin position="221"/>
        <end position="244"/>
    </location>
</feature>
<comment type="caution">
    <text evidence="9">The sequence shown here is derived from an EMBL/GenBank/DDBJ whole genome shotgun (WGS) entry which is preliminary data.</text>
</comment>
<feature type="transmembrane region" description="Helical" evidence="8">
    <location>
        <begin position="168"/>
        <end position="189"/>
    </location>
</feature>
<accession>A0ABP7AWQ3</accession>
<feature type="transmembrane region" description="Helical" evidence="8">
    <location>
        <begin position="21"/>
        <end position="42"/>
    </location>
</feature>
<feature type="transmembrane region" description="Helical" evidence="8">
    <location>
        <begin position="317"/>
        <end position="350"/>
    </location>
</feature>
<keyword evidence="7 8" id="KW-0472">Membrane</keyword>
<name>A0ABP7AWQ3_9MICO</name>
<protein>
    <submittedName>
        <fullName evidence="9">AI-2E family transporter</fullName>
    </submittedName>
</protein>
<organism evidence="9 10">
    <name type="scientific">Microbacterium awajiense</name>
    <dbReference type="NCBI Taxonomy" id="415214"/>
    <lineage>
        <taxon>Bacteria</taxon>
        <taxon>Bacillati</taxon>
        <taxon>Actinomycetota</taxon>
        <taxon>Actinomycetes</taxon>
        <taxon>Micrococcales</taxon>
        <taxon>Microbacteriaceae</taxon>
        <taxon>Microbacterium</taxon>
    </lineage>
</organism>
<comment type="similarity">
    <text evidence="2">Belongs to the autoinducer-2 exporter (AI-2E) (TC 2.A.86) family.</text>
</comment>
<keyword evidence="10" id="KW-1185">Reference proteome</keyword>
<dbReference type="InterPro" id="IPR002549">
    <property type="entry name" value="AI-2E-like"/>
</dbReference>
<dbReference type="Pfam" id="PF01594">
    <property type="entry name" value="AI-2E_transport"/>
    <property type="match status" value="1"/>
</dbReference>
<keyword evidence="3" id="KW-0813">Transport</keyword>
<dbReference type="RefSeq" id="WP_344739360.1">
    <property type="nucleotide sequence ID" value="NZ_BAAAYU010000005.1"/>
</dbReference>
<evidence type="ECO:0000256" key="7">
    <source>
        <dbReference type="ARBA" id="ARBA00023136"/>
    </source>
</evidence>
<keyword evidence="6 8" id="KW-1133">Transmembrane helix</keyword>
<sequence length="362" mass="37856">MTDELSPPPRDRIAAWRLDRPITTGLSLAIGGLLAYVLGTAISQLTGVLISVAFALFAALGLAPIVGRLQQRGISRAWSIVIVYTSFAVVVTGVIVLVAPRVFSQIAQVVTSLPGWVSDVQKTSLYQWLDSTFGDEASSLIDKATSFITQPSNVATVGQGVLHVGTTAAGVISGALIALVLSLYFLAALPQMKAGFVRLVPARSRTEVAEMTDEIASSVGGYLNGMVVLALLNSVVAFVLHLVLGLPVPLLMGLAAFCITLIPLIGSVLYWGIATVLALFTGWLPALVFAIAYLVYMQLEAYVLTPRVMNRAISVPGALVVIGALAGGTLLGLLGALVAIPVTASILLIVKRVFIPAQDAKA</sequence>
<keyword evidence="4" id="KW-1003">Cell membrane</keyword>
<evidence type="ECO:0000256" key="3">
    <source>
        <dbReference type="ARBA" id="ARBA00022448"/>
    </source>
</evidence>
<evidence type="ECO:0000256" key="4">
    <source>
        <dbReference type="ARBA" id="ARBA00022475"/>
    </source>
</evidence>
<feature type="transmembrane region" description="Helical" evidence="8">
    <location>
        <begin position="277"/>
        <end position="297"/>
    </location>
</feature>
<feature type="transmembrane region" description="Helical" evidence="8">
    <location>
        <begin position="250"/>
        <end position="270"/>
    </location>
</feature>
<comment type="subcellular location">
    <subcellularLocation>
        <location evidence="1">Cell membrane</location>
        <topology evidence="1">Multi-pass membrane protein</topology>
    </subcellularLocation>
</comment>
<dbReference type="PANTHER" id="PTHR21716">
    <property type="entry name" value="TRANSMEMBRANE PROTEIN"/>
    <property type="match status" value="1"/>
</dbReference>
<gene>
    <name evidence="9" type="ORF">GCM10022200_26500</name>
</gene>
<keyword evidence="5 8" id="KW-0812">Transmembrane</keyword>
<proteinExistence type="inferred from homology"/>
<evidence type="ECO:0000256" key="6">
    <source>
        <dbReference type="ARBA" id="ARBA00022989"/>
    </source>
</evidence>
<evidence type="ECO:0000313" key="9">
    <source>
        <dbReference type="EMBL" id="GAA3641409.1"/>
    </source>
</evidence>
<evidence type="ECO:0000256" key="5">
    <source>
        <dbReference type="ARBA" id="ARBA00022692"/>
    </source>
</evidence>
<evidence type="ECO:0000313" key="10">
    <source>
        <dbReference type="Proteomes" id="UP001501697"/>
    </source>
</evidence>
<dbReference type="PANTHER" id="PTHR21716:SF53">
    <property type="entry name" value="PERMEASE PERM-RELATED"/>
    <property type="match status" value="1"/>
</dbReference>
<feature type="transmembrane region" description="Helical" evidence="8">
    <location>
        <begin position="78"/>
        <end position="99"/>
    </location>
</feature>
<feature type="transmembrane region" description="Helical" evidence="8">
    <location>
        <begin position="48"/>
        <end position="66"/>
    </location>
</feature>
<dbReference type="Proteomes" id="UP001501697">
    <property type="component" value="Unassembled WGS sequence"/>
</dbReference>
<dbReference type="EMBL" id="BAAAYU010000005">
    <property type="protein sequence ID" value="GAA3641409.1"/>
    <property type="molecule type" value="Genomic_DNA"/>
</dbReference>
<evidence type="ECO:0000256" key="2">
    <source>
        <dbReference type="ARBA" id="ARBA00009773"/>
    </source>
</evidence>